<organism evidence="5 6">
    <name type="scientific">Diatrype stigma</name>
    <dbReference type="NCBI Taxonomy" id="117547"/>
    <lineage>
        <taxon>Eukaryota</taxon>
        <taxon>Fungi</taxon>
        <taxon>Dikarya</taxon>
        <taxon>Ascomycota</taxon>
        <taxon>Pezizomycotina</taxon>
        <taxon>Sordariomycetes</taxon>
        <taxon>Xylariomycetidae</taxon>
        <taxon>Xylariales</taxon>
        <taxon>Diatrypaceae</taxon>
        <taxon>Diatrype</taxon>
    </lineage>
</organism>
<dbReference type="Proteomes" id="UP001320420">
    <property type="component" value="Unassembled WGS sequence"/>
</dbReference>
<evidence type="ECO:0000313" key="5">
    <source>
        <dbReference type="EMBL" id="KAK7749373.1"/>
    </source>
</evidence>
<keyword evidence="4" id="KW-0472">Membrane</keyword>
<keyword evidence="6" id="KW-1185">Reference proteome</keyword>
<comment type="similarity">
    <text evidence="2">Belongs to the major facilitator superfamily. Monocarboxylate porter (TC 2.A.1.13) family.</text>
</comment>
<dbReference type="PANTHER" id="PTHR11360:SF130">
    <property type="entry name" value="MAJOR FACILITATOR SUPERFAMILY (MFS) PROFILE DOMAIN-CONTAINING PROTEIN-RELATED"/>
    <property type="match status" value="1"/>
</dbReference>
<keyword evidence="4" id="KW-0812">Transmembrane</keyword>
<feature type="region of interest" description="Disordered" evidence="3">
    <location>
        <begin position="419"/>
        <end position="448"/>
    </location>
</feature>
<feature type="transmembrane region" description="Helical" evidence="4">
    <location>
        <begin position="291"/>
        <end position="315"/>
    </location>
</feature>
<evidence type="ECO:0000256" key="2">
    <source>
        <dbReference type="ARBA" id="ARBA00006727"/>
    </source>
</evidence>
<reference evidence="5 6" key="1">
    <citation type="submission" date="2024-02" db="EMBL/GenBank/DDBJ databases">
        <title>De novo assembly and annotation of 12 fungi associated with fruit tree decline syndrome in Ontario, Canada.</title>
        <authorList>
            <person name="Sulman M."/>
            <person name="Ellouze W."/>
            <person name="Ilyukhin E."/>
        </authorList>
    </citation>
    <scope>NUCLEOTIDE SEQUENCE [LARGE SCALE GENOMIC DNA]</scope>
    <source>
        <strain evidence="5 6">M11/M66-122</strain>
    </source>
</reference>
<feature type="transmembrane region" description="Helical" evidence="4">
    <location>
        <begin position="124"/>
        <end position="150"/>
    </location>
</feature>
<feature type="transmembrane region" description="Helical" evidence="4">
    <location>
        <begin position="321"/>
        <end position="345"/>
    </location>
</feature>
<dbReference type="EMBL" id="JAKJXP020000074">
    <property type="protein sequence ID" value="KAK7749373.1"/>
    <property type="molecule type" value="Genomic_DNA"/>
</dbReference>
<evidence type="ECO:0000256" key="1">
    <source>
        <dbReference type="ARBA" id="ARBA00004141"/>
    </source>
</evidence>
<sequence length="448" mass="47994">MGLHNRIAGLLFRPMIQEDPGPAPDGGTRAWLQILAGHLINALTWGYSASFGVYQLYYSTALQLPEWQVSWVGSIQIFLTFFVGTFSGRSADAGYAQHTALLGSVLIVLGTFMTSLATTYWQIFLAQGLCTGLGMGILYMPAVAVIGSYWKKNKAMALGMAASGSGTGSIIFPLIVQHLQPRVGFPLAVQVQGYVALAFAIVINLLLRPRLPPRKAGPLVEWHAFREPTYLLFTIGVFLIFWALYFCFFYINTYATTVVGLSPEAAVNLLVVINAVGIPVRPVLGFAADRYFGALPTLIVSATFLGIMLYAWIAVHAIAGLYAWSVFYGLATGATQGIFVGGLASLTTDPSKMGTRFGMVCSILAFASLAGPPTAGALIQSGNGSFSKAQVWAGTATIASALFIWAARWRQVVTHRRTKGSEDISSGENQDPSNTAIFQGSGDEESKA</sequence>
<feature type="transmembrane region" description="Helical" evidence="4">
    <location>
        <begin position="39"/>
        <end position="57"/>
    </location>
</feature>
<comment type="subcellular location">
    <subcellularLocation>
        <location evidence="1">Membrane</location>
        <topology evidence="1">Multi-pass membrane protein</topology>
    </subcellularLocation>
</comment>
<proteinExistence type="inferred from homology"/>
<name>A0AAN9YL69_9PEZI</name>
<dbReference type="InterPro" id="IPR011701">
    <property type="entry name" value="MFS"/>
</dbReference>
<dbReference type="InterPro" id="IPR050327">
    <property type="entry name" value="Proton-linked_MCT"/>
</dbReference>
<feature type="transmembrane region" description="Helical" evidence="4">
    <location>
        <begin position="187"/>
        <end position="207"/>
    </location>
</feature>
<evidence type="ECO:0000256" key="4">
    <source>
        <dbReference type="SAM" id="Phobius"/>
    </source>
</evidence>
<feature type="transmembrane region" description="Helical" evidence="4">
    <location>
        <begin position="391"/>
        <end position="409"/>
    </location>
</feature>
<dbReference type="GO" id="GO:0022857">
    <property type="term" value="F:transmembrane transporter activity"/>
    <property type="evidence" value="ECO:0007669"/>
    <property type="project" value="InterPro"/>
</dbReference>
<feature type="transmembrane region" description="Helical" evidence="4">
    <location>
        <begin position="357"/>
        <end position="379"/>
    </location>
</feature>
<dbReference type="GO" id="GO:0016020">
    <property type="term" value="C:membrane"/>
    <property type="evidence" value="ECO:0007669"/>
    <property type="project" value="UniProtKB-SubCell"/>
</dbReference>
<accession>A0AAN9YL69</accession>
<dbReference type="AlphaFoldDB" id="A0AAN9YL69"/>
<feature type="transmembrane region" description="Helical" evidence="4">
    <location>
        <begin position="157"/>
        <end position="175"/>
    </location>
</feature>
<feature type="transmembrane region" description="Helical" evidence="4">
    <location>
        <begin position="265"/>
        <end position="284"/>
    </location>
</feature>
<feature type="compositionally biased region" description="Polar residues" evidence="3">
    <location>
        <begin position="423"/>
        <end position="438"/>
    </location>
</feature>
<dbReference type="PANTHER" id="PTHR11360">
    <property type="entry name" value="MONOCARBOXYLATE TRANSPORTER"/>
    <property type="match status" value="1"/>
</dbReference>
<dbReference type="Pfam" id="PF07690">
    <property type="entry name" value="MFS_1"/>
    <property type="match status" value="1"/>
</dbReference>
<dbReference type="Gene3D" id="1.20.1250.20">
    <property type="entry name" value="MFS general substrate transporter like domains"/>
    <property type="match status" value="2"/>
</dbReference>
<keyword evidence="4" id="KW-1133">Transmembrane helix</keyword>
<comment type="caution">
    <text evidence="5">The sequence shown here is derived from an EMBL/GenBank/DDBJ whole genome shotgun (WGS) entry which is preliminary data.</text>
</comment>
<feature type="transmembrane region" description="Helical" evidence="4">
    <location>
        <begin position="100"/>
        <end position="118"/>
    </location>
</feature>
<gene>
    <name evidence="5" type="ORF">SLS62_008225</name>
</gene>
<dbReference type="InterPro" id="IPR036259">
    <property type="entry name" value="MFS_trans_sf"/>
</dbReference>
<evidence type="ECO:0008006" key="7">
    <source>
        <dbReference type="Google" id="ProtNLM"/>
    </source>
</evidence>
<feature type="transmembrane region" description="Helical" evidence="4">
    <location>
        <begin position="69"/>
        <end position="88"/>
    </location>
</feature>
<feature type="transmembrane region" description="Helical" evidence="4">
    <location>
        <begin position="228"/>
        <end position="253"/>
    </location>
</feature>
<evidence type="ECO:0000313" key="6">
    <source>
        <dbReference type="Proteomes" id="UP001320420"/>
    </source>
</evidence>
<evidence type="ECO:0000256" key="3">
    <source>
        <dbReference type="SAM" id="MobiDB-lite"/>
    </source>
</evidence>
<protein>
    <recommendedName>
        <fullName evidence="7">Major facilitator superfamily (MFS) profile domain-containing protein</fullName>
    </recommendedName>
</protein>
<dbReference type="SUPFAM" id="SSF103473">
    <property type="entry name" value="MFS general substrate transporter"/>
    <property type="match status" value="1"/>
</dbReference>